<reference evidence="1" key="2">
    <citation type="journal article" date="2021" name="Genome Biol. Evol.">
        <title>Developing a high-quality reference genome for a parasitic bivalve with doubly uniparental inheritance (Bivalvia: Unionida).</title>
        <authorList>
            <person name="Smith C.H."/>
        </authorList>
    </citation>
    <scope>NUCLEOTIDE SEQUENCE</scope>
    <source>
        <strain evidence="1">CHS0354</strain>
        <tissue evidence="1">Mantle</tissue>
    </source>
</reference>
<dbReference type="InterPro" id="IPR010281">
    <property type="entry name" value="DUF885"/>
</dbReference>
<dbReference type="Pfam" id="PF05960">
    <property type="entry name" value="DUF885"/>
    <property type="match status" value="1"/>
</dbReference>
<protein>
    <submittedName>
        <fullName evidence="1">Uncharacterized protein</fullName>
    </submittedName>
</protein>
<accession>A0AAE0VID1</accession>
<comment type="caution">
    <text evidence="1">The sequence shown here is derived from an EMBL/GenBank/DDBJ whole genome shotgun (WGS) entry which is preliminary data.</text>
</comment>
<organism evidence="1 2">
    <name type="scientific">Potamilus streckersoni</name>
    <dbReference type="NCBI Taxonomy" id="2493646"/>
    <lineage>
        <taxon>Eukaryota</taxon>
        <taxon>Metazoa</taxon>
        <taxon>Spiralia</taxon>
        <taxon>Lophotrochozoa</taxon>
        <taxon>Mollusca</taxon>
        <taxon>Bivalvia</taxon>
        <taxon>Autobranchia</taxon>
        <taxon>Heteroconchia</taxon>
        <taxon>Palaeoheterodonta</taxon>
        <taxon>Unionida</taxon>
        <taxon>Unionoidea</taxon>
        <taxon>Unionidae</taxon>
        <taxon>Ambleminae</taxon>
        <taxon>Lampsilini</taxon>
        <taxon>Potamilus</taxon>
    </lineage>
</organism>
<dbReference type="AlphaFoldDB" id="A0AAE0VID1"/>
<dbReference type="PANTHER" id="PTHR33361:SF2">
    <property type="entry name" value="DUF885 DOMAIN-CONTAINING PROTEIN"/>
    <property type="match status" value="1"/>
</dbReference>
<evidence type="ECO:0000313" key="1">
    <source>
        <dbReference type="EMBL" id="KAK3577982.1"/>
    </source>
</evidence>
<dbReference type="Proteomes" id="UP001195483">
    <property type="component" value="Unassembled WGS sequence"/>
</dbReference>
<dbReference type="EMBL" id="JAEAOA010000827">
    <property type="protein sequence ID" value="KAK3577982.1"/>
    <property type="molecule type" value="Genomic_DNA"/>
</dbReference>
<proteinExistence type="predicted"/>
<reference evidence="1" key="1">
    <citation type="journal article" date="2021" name="Genome Biol. Evol.">
        <title>A High-Quality Reference Genome for a Parasitic Bivalve with Doubly Uniparental Inheritance (Bivalvia: Unionida).</title>
        <authorList>
            <person name="Smith C.H."/>
        </authorList>
    </citation>
    <scope>NUCLEOTIDE SEQUENCE</scope>
    <source>
        <strain evidence="1">CHS0354</strain>
    </source>
</reference>
<gene>
    <name evidence="1" type="ORF">CHS0354_013644</name>
</gene>
<evidence type="ECO:0000313" key="2">
    <source>
        <dbReference type="Proteomes" id="UP001195483"/>
    </source>
</evidence>
<sequence>MDEAIRMNHTNHMVSMERLLPELSSLDYGILYKPYSSKLDNITSINATYRNQLRRDANHSISEIKSSVLQLASYLNKIYFKHTRSQWGVSSFDQGKEYYRACLKWHLSIDISPEDVHQKGLDEVDRINREMLQVTKKLNFPGTVREFFGSLNGSTKFYLHTGDAVLEQYRKLVFERAKPKLSKLFKDIPNLPAIINEMPSDGPAAVYIAGSPDGSRPGRFLVNIKRPTDSPTFSMPAIALHEADPGHHMQDIYSQTTTGIPNFRKFLDYSNYFAIPYHFPFYTAYTEVF</sequence>
<reference evidence="1" key="3">
    <citation type="submission" date="2023-05" db="EMBL/GenBank/DDBJ databases">
        <authorList>
            <person name="Smith C.H."/>
        </authorList>
    </citation>
    <scope>NUCLEOTIDE SEQUENCE</scope>
    <source>
        <strain evidence="1">CHS0354</strain>
        <tissue evidence="1">Mantle</tissue>
    </source>
</reference>
<dbReference type="PANTHER" id="PTHR33361">
    <property type="entry name" value="GLR0591 PROTEIN"/>
    <property type="match status" value="1"/>
</dbReference>
<keyword evidence="2" id="KW-1185">Reference proteome</keyword>
<name>A0AAE0VID1_9BIVA</name>